<gene>
    <name evidence="2" type="ORF">HO173_005224</name>
</gene>
<dbReference type="GeneID" id="59286888"/>
<keyword evidence="3" id="KW-1185">Reference proteome</keyword>
<reference evidence="2 3" key="1">
    <citation type="journal article" date="2020" name="Genomics">
        <title>Complete, high-quality genomes from long-read metagenomic sequencing of two wolf lichen thalli reveals enigmatic genome architecture.</title>
        <authorList>
            <person name="McKenzie S.K."/>
            <person name="Walston R.F."/>
            <person name="Allen J.L."/>
        </authorList>
    </citation>
    <scope>NUCLEOTIDE SEQUENCE [LARGE SCALE GENOMIC DNA]</scope>
    <source>
        <strain evidence="2">WasteWater2</strain>
    </source>
</reference>
<accession>A0A8H6FX32</accession>
<evidence type="ECO:0000256" key="1">
    <source>
        <dbReference type="SAM" id="MobiDB-lite"/>
    </source>
</evidence>
<name>A0A8H6FX32_9LECA</name>
<protein>
    <submittedName>
        <fullName evidence="2">Uncharacterized protein</fullName>
    </submittedName>
</protein>
<dbReference type="AlphaFoldDB" id="A0A8H6FX32"/>
<dbReference type="RefSeq" id="XP_037165782.1">
    <property type="nucleotide sequence ID" value="XM_037307142.1"/>
</dbReference>
<dbReference type="Proteomes" id="UP000578531">
    <property type="component" value="Unassembled WGS sequence"/>
</dbReference>
<feature type="region of interest" description="Disordered" evidence="1">
    <location>
        <begin position="1"/>
        <end position="23"/>
    </location>
</feature>
<comment type="caution">
    <text evidence="2">The sequence shown here is derived from an EMBL/GenBank/DDBJ whole genome shotgun (WGS) entry which is preliminary data.</text>
</comment>
<dbReference type="EMBL" id="JACCJC010000018">
    <property type="protein sequence ID" value="KAF6236443.1"/>
    <property type="molecule type" value="Genomic_DNA"/>
</dbReference>
<sequence length="124" mass="13383">MLSDDPAPTSYGQQQRAPIADRSLVDVGTQTSPAHPELYVVSYDAQKWYHGDTTDTITRLDGKTIHIGPAELAGDRQLFGVLGVHASLDAAGTEGLSWLYNQLKAVDPDVALPIRFKTIPPVGK</sequence>
<proteinExistence type="predicted"/>
<dbReference type="OrthoDB" id="10616230at2759"/>
<organism evidence="2 3">
    <name type="scientific">Letharia columbiana</name>
    <dbReference type="NCBI Taxonomy" id="112416"/>
    <lineage>
        <taxon>Eukaryota</taxon>
        <taxon>Fungi</taxon>
        <taxon>Dikarya</taxon>
        <taxon>Ascomycota</taxon>
        <taxon>Pezizomycotina</taxon>
        <taxon>Lecanoromycetes</taxon>
        <taxon>OSLEUM clade</taxon>
        <taxon>Lecanoromycetidae</taxon>
        <taxon>Lecanorales</taxon>
        <taxon>Lecanorineae</taxon>
        <taxon>Parmeliaceae</taxon>
        <taxon>Letharia</taxon>
    </lineage>
</organism>
<evidence type="ECO:0000313" key="3">
    <source>
        <dbReference type="Proteomes" id="UP000578531"/>
    </source>
</evidence>
<evidence type="ECO:0000313" key="2">
    <source>
        <dbReference type="EMBL" id="KAF6236443.1"/>
    </source>
</evidence>